<comment type="caution">
    <text evidence="2">The sequence shown here is derived from an EMBL/GenBank/DDBJ whole genome shotgun (WGS) entry which is preliminary data.</text>
</comment>
<dbReference type="PANTHER" id="PTHR43861">
    <property type="entry name" value="TRANS-ACONITATE 2-METHYLTRANSFERASE-RELATED"/>
    <property type="match status" value="1"/>
</dbReference>
<dbReference type="Gene3D" id="3.40.50.150">
    <property type="entry name" value="Vaccinia Virus protein VP39"/>
    <property type="match status" value="1"/>
</dbReference>
<dbReference type="OrthoDB" id="7537532at2"/>
<gene>
    <name evidence="2" type="ORF">CCS01_23360</name>
</gene>
<proteinExistence type="predicted"/>
<sequence length="330" mass="37105">MRENDIERRWEAIMGRCRICATANGTTLAAREMMFGFRDEFEYFQCDNCGSVSLNHDLSELDLQKYYPLNYYSFATPPKTRLRRWLIRQRDRRAMHQSNVIDSCISRLKPNPVLNLLCGHGVQSHHRILDVGCGAGTWLSSLANAGFRHLSGVDPFIAEDISLSDGVTIRKARISEVEGLYDVITFHHSLEHVPDPVTVVQMAANHLRSGGICLVRVPTVSSEAWDRYGPDWVQLDAPRHFAVPSRKGIGILADAAGLAVETVVDDSSELQFYGSEQYRRGISLNDPRSYAVNPDSSIFSPGEMRAFRKCAVHLNAQSRGDQAAFLLRRH</sequence>
<reference evidence="2 3" key="1">
    <citation type="journal article" date="2018" name="Arch. Microbiol.">
        <title>New insights into the metabolic potential of the phototrophic purple bacterium Rhodopila globiformis DSM 161(T) from its draft genome sequence and evidence for a vanadium-dependent nitrogenase.</title>
        <authorList>
            <person name="Imhoff J.F."/>
            <person name="Rahn T."/>
            <person name="Kunzel S."/>
            <person name="Neulinger S.C."/>
        </authorList>
    </citation>
    <scope>NUCLEOTIDE SEQUENCE [LARGE SCALE GENOMIC DNA]</scope>
    <source>
        <strain evidence="2 3">DSM 161</strain>
    </source>
</reference>
<evidence type="ECO:0000313" key="3">
    <source>
        <dbReference type="Proteomes" id="UP000239724"/>
    </source>
</evidence>
<accession>A0A2S6N2G7</accession>
<dbReference type="GO" id="GO:0016740">
    <property type="term" value="F:transferase activity"/>
    <property type="evidence" value="ECO:0007669"/>
    <property type="project" value="UniProtKB-KW"/>
</dbReference>
<organism evidence="2 3">
    <name type="scientific">Rhodopila globiformis</name>
    <name type="common">Rhodopseudomonas globiformis</name>
    <dbReference type="NCBI Taxonomy" id="1071"/>
    <lineage>
        <taxon>Bacteria</taxon>
        <taxon>Pseudomonadati</taxon>
        <taxon>Pseudomonadota</taxon>
        <taxon>Alphaproteobacteria</taxon>
        <taxon>Acetobacterales</taxon>
        <taxon>Acetobacteraceae</taxon>
        <taxon>Rhodopila</taxon>
    </lineage>
</organism>
<keyword evidence="1" id="KW-0808">Transferase</keyword>
<dbReference type="RefSeq" id="WP_104521227.1">
    <property type="nucleotide sequence ID" value="NZ_NHRY01000237.1"/>
</dbReference>
<dbReference type="PANTHER" id="PTHR43861:SF3">
    <property type="entry name" value="PUTATIVE (AFU_ORTHOLOGUE AFUA_2G14390)-RELATED"/>
    <property type="match status" value="1"/>
</dbReference>
<keyword evidence="3" id="KW-1185">Reference proteome</keyword>
<dbReference type="SUPFAM" id="SSF53335">
    <property type="entry name" value="S-adenosyl-L-methionine-dependent methyltransferases"/>
    <property type="match status" value="1"/>
</dbReference>
<dbReference type="InterPro" id="IPR029063">
    <property type="entry name" value="SAM-dependent_MTases_sf"/>
</dbReference>
<evidence type="ECO:0008006" key="4">
    <source>
        <dbReference type="Google" id="ProtNLM"/>
    </source>
</evidence>
<protein>
    <recommendedName>
        <fullName evidence="4">Methyltransferase</fullName>
    </recommendedName>
</protein>
<dbReference type="EMBL" id="NHRY01000237">
    <property type="protein sequence ID" value="PPQ28809.1"/>
    <property type="molecule type" value="Genomic_DNA"/>
</dbReference>
<dbReference type="Proteomes" id="UP000239724">
    <property type="component" value="Unassembled WGS sequence"/>
</dbReference>
<dbReference type="CDD" id="cd02440">
    <property type="entry name" value="AdoMet_MTases"/>
    <property type="match status" value="1"/>
</dbReference>
<evidence type="ECO:0000313" key="2">
    <source>
        <dbReference type="EMBL" id="PPQ28809.1"/>
    </source>
</evidence>
<dbReference type="Pfam" id="PF13489">
    <property type="entry name" value="Methyltransf_23"/>
    <property type="match status" value="1"/>
</dbReference>
<dbReference type="AlphaFoldDB" id="A0A2S6N2G7"/>
<name>A0A2S6N2G7_RHOGL</name>
<evidence type="ECO:0000256" key="1">
    <source>
        <dbReference type="ARBA" id="ARBA00022679"/>
    </source>
</evidence>